<dbReference type="EMBL" id="RBTH01000169">
    <property type="protein sequence ID" value="RMT46504.1"/>
    <property type="molecule type" value="Genomic_DNA"/>
</dbReference>
<reference evidence="2 3" key="1">
    <citation type="submission" date="2018-08" db="EMBL/GenBank/DDBJ databases">
        <title>Recombination of ecologically and evolutionarily significant loci maintains genetic cohesion in the Pseudomonas syringae species complex.</title>
        <authorList>
            <person name="Dillon M."/>
            <person name="Thakur S."/>
            <person name="Almeida R.N.D."/>
            <person name="Weir B.S."/>
            <person name="Guttman D.S."/>
        </authorList>
    </citation>
    <scope>NUCLEOTIDE SEQUENCE [LARGE SCALE GENOMIC DNA]</scope>
    <source>
        <strain evidence="2 3">ICMP 16926</strain>
    </source>
</reference>
<protein>
    <submittedName>
        <fullName evidence="2">Uncharacterized protein</fullName>
    </submittedName>
</protein>
<evidence type="ECO:0000256" key="1">
    <source>
        <dbReference type="SAM" id="MobiDB-lite"/>
    </source>
</evidence>
<evidence type="ECO:0000313" key="2">
    <source>
        <dbReference type="EMBL" id="RMT46504.1"/>
    </source>
</evidence>
<name>A0A0Q0A5X8_PSESX</name>
<feature type="compositionally biased region" description="Basic and acidic residues" evidence="1">
    <location>
        <begin position="62"/>
        <end position="74"/>
    </location>
</feature>
<accession>A0A0Q0A5X8</accession>
<feature type="region of interest" description="Disordered" evidence="1">
    <location>
        <begin position="51"/>
        <end position="74"/>
    </location>
</feature>
<dbReference type="AlphaFoldDB" id="A0A0Q0A5X8"/>
<dbReference type="RefSeq" id="WP_003402841.1">
    <property type="nucleotide sequence ID" value="NZ_LJRH01000238.1"/>
</dbReference>
<dbReference type="Proteomes" id="UP000268096">
    <property type="component" value="Unassembled WGS sequence"/>
</dbReference>
<feature type="compositionally biased region" description="Polar residues" evidence="1">
    <location>
        <begin position="13"/>
        <end position="26"/>
    </location>
</feature>
<comment type="caution">
    <text evidence="2">The sequence shown here is derived from an EMBL/GenBank/DDBJ whole genome shotgun (WGS) entry which is preliminary data.</text>
</comment>
<evidence type="ECO:0000313" key="3">
    <source>
        <dbReference type="Proteomes" id="UP000268096"/>
    </source>
</evidence>
<proteinExistence type="predicted"/>
<gene>
    <name evidence="2" type="ORF">ALP48_02851</name>
</gene>
<feature type="region of interest" description="Disordered" evidence="1">
    <location>
        <begin position="1"/>
        <end position="29"/>
    </location>
</feature>
<organism evidence="2 3">
    <name type="scientific">Pseudomonas syringae pv. solidagae</name>
    <dbReference type="NCBI Taxonomy" id="264458"/>
    <lineage>
        <taxon>Bacteria</taxon>
        <taxon>Pseudomonadati</taxon>
        <taxon>Pseudomonadota</taxon>
        <taxon>Gammaproteobacteria</taxon>
        <taxon>Pseudomonadales</taxon>
        <taxon>Pseudomonadaceae</taxon>
        <taxon>Pseudomonas</taxon>
        <taxon>Pseudomonas syringae</taxon>
    </lineage>
</organism>
<sequence>MDDEVSALVVDNGSGSVQSNNESKSASADGAAITNRYARVGSDGIVIIIQNIPGPPPTPDWKPCKADTKEGSKY</sequence>